<reference evidence="1 2" key="1">
    <citation type="submission" date="2017-07" db="EMBL/GenBank/DDBJ databases">
        <title>A draft genome sequence of Komagataeibacter xylinus LMG 1515.</title>
        <authorList>
            <person name="Skraban J."/>
            <person name="Cleenwerck I."/>
            <person name="Vandamme P."/>
            <person name="Trcek J."/>
        </authorList>
    </citation>
    <scope>NUCLEOTIDE SEQUENCE [LARGE SCALE GENOMIC DNA]</scope>
    <source>
        <strain evidence="1 2">LMG 1515</strain>
    </source>
</reference>
<dbReference type="STRING" id="1220579.GCA_001571345_00266"/>
<evidence type="ECO:0000313" key="2">
    <source>
        <dbReference type="Proteomes" id="UP000248257"/>
    </source>
</evidence>
<sequence>MIRIVIALASVLVLCVIGGFFALGAFPPALVQEDVHKDVPFAAPPPPAALPPLGAPAPLPVAPLAPG</sequence>
<evidence type="ECO:0000313" key="1">
    <source>
        <dbReference type="EMBL" id="PYD58503.1"/>
    </source>
</evidence>
<proteinExistence type="predicted"/>
<comment type="caution">
    <text evidence="1">The sequence shown here is derived from an EMBL/GenBank/DDBJ whole genome shotgun (WGS) entry which is preliminary data.</text>
</comment>
<dbReference type="OrthoDB" id="7284419at2"/>
<dbReference type="EMBL" id="NKUC01000002">
    <property type="protein sequence ID" value="PYD58503.1"/>
    <property type="molecule type" value="Genomic_DNA"/>
</dbReference>
<dbReference type="AlphaFoldDB" id="A0A318PST7"/>
<dbReference type="Proteomes" id="UP000248257">
    <property type="component" value="Unassembled WGS sequence"/>
</dbReference>
<name>A0A318PST7_KOMXY</name>
<dbReference type="RefSeq" id="WP_061271582.1">
    <property type="nucleotide sequence ID" value="NZ_CBCRXN010000002.1"/>
</dbReference>
<accession>A0A318PST7</accession>
<protein>
    <submittedName>
        <fullName evidence="1">Uncharacterized protein</fullName>
    </submittedName>
</protein>
<organism evidence="1 2">
    <name type="scientific">Komagataeibacter xylinus</name>
    <name type="common">Gluconacetobacter xylinus</name>
    <dbReference type="NCBI Taxonomy" id="28448"/>
    <lineage>
        <taxon>Bacteria</taxon>
        <taxon>Pseudomonadati</taxon>
        <taxon>Pseudomonadota</taxon>
        <taxon>Alphaproteobacteria</taxon>
        <taxon>Acetobacterales</taxon>
        <taxon>Acetobacteraceae</taxon>
        <taxon>Komagataeibacter</taxon>
    </lineage>
</organism>
<keyword evidence="2" id="KW-1185">Reference proteome</keyword>
<gene>
    <name evidence="1" type="ORF">CFR75_02000</name>
</gene>